<feature type="transmembrane region" description="Helical" evidence="12">
    <location>
        <begin position="73"/>
        <end position="96"/>
    </location>
</feature>
<evidence type="ECO:0000256" key="9">
    <source>
        <dbReference type="ARBA" id="ARBA00022989"/>
    </source>
</evidence>
<gene>
    <name evidence="13" type="ORF">KIL84_020810</name>
</gene>
<evidence type="ECO:0000256" key="2">
    <source>
        <dbReference type="ARBA" id="ARBA00004651"/>
    </source>
</evidence>
<comment type="similarity">
    <text evidence="3">Belongs to the LIMR family.</text>
</comment>
<keyword evidence="9 12" id="KW-1133">Transmembrane helix</keyword>
<evidence type="ECO:0000256" key="10">
    <source>
        <dbReference type="ARBA" id="ARBA00023136"/>
    </source>
</evidence>
<keyword evidence="14" id="KW-1185">Reference proteome</keyword>
<keyword evidence="7 12" id="KW-0812">Transmembrane</keyword>
<dbReference type="GO" id="GO:0016055">
    <property type="term" value="P:Wnt signaling pathway"/>
    <property type="evidence" value="ECO:0007669"/>
    <property type="project" value="UniProtKB-KW"/>
</dbReference>
<reference evidence="13" key="1">
    <citation type="submission" date="2021-09" db="EMBL/GenBank/DDBJ databases">
        <title>The genome of Mauremys mutica provides insights into the evolution of semi-aquatic lifestyle.</title>
        <authorList>
            <person name="Gong S."/>
            <person name="Gao Y."/>
        </authorList>
    </citation>
    <scope>NUCLEOTIDE SEQUENCE</scope>
    <source>
        <strain evidence="13">MM-2020</strain>
        <tissue evidence="13">Muscle</tissue>
    </source>
</reference>
<feature type="transmembrane region" description="Helical" evidence="12">
    <location>
        <begin position="20"/>
        <end position="41"/>
    </location>
</feature>
<dbReference type="GO" id="GO:0005789">
    <property type="term" value="C:endoplasmic reticulum membrane"/>
    <property type="evidence" value="ECO:0007669"/>
    <property type="project" value="UniProtKB-SubCell"/>
</dbReference>
<feature type="transmembrane region" description="Helical" evidence="12">
    <location>
        <begin position="197"/>
        <end position="218"/>
    </location>
</feature>
<keyword evidence="8" id="KW-0256">Endoplasmic reticulum</keyword>
<dbReference type="GO" id="GO:0004888">
    <property type="term" value="F:transmembrane signaling receptor activity"/>
    <property type="evidence" value="ECO:0007669"/>
    <property type="project" value="TreeGrafter"/>
</dbReference>
<accession>A0A9D3XAC4</accession>
<evidence type="ECO:0000256" key="5">
    <source>
        <dbReference type="ARBA" id="ARBA00022583"/>
    </source>
</evidence>
<feature type="transmembrane region" description="Helical" evidence="12">
    <location>
        <begin position="116"/>
        <end position="135"/>
    </location>
</feature>
<dbReference type="Proteomes" id="UP000827986">
    <property type="component" value="Unassembled WGS sequence"/>
</dbReference>
<dbReference type="GO" id="GO:0005886">
    <property type="term" value="C:plasma membrane"/>
    <property type="evidence" value="ECO:0007669"/>
    <property type="project" value="UniProtKB-SubCell"/>
</dbReference>
<feature type="transmembrane region" description="Helical" evidence="12">
    <location>
        <begin position="344"/>
        <end position="364"/>
    </location>
</feature>
<keyword evidence="11" id="KW-0675">Receptor</keyword>
<dbReference type="GO" id="GO:0006898">
    <property type="term" value="P:receptor-mediated endocytosis"/>
    <property type="evidence" value="ECO:0007669"/>
    <property type="project" value="TreeGrafter"/>
</dbReference>
<name>A0A9D3XAC4_9SAUR</name>
<evidence type="ECO:0000256" key="3">
    <source>
        <dbReference type="ARBA" id="ARBA00010487"/>
    </source>
</evidence>
<dbReference type="EMBL" id="JAHDVG010000475">
    <property type="protein sequence ID" value="KAH1176076.1"/>
    <property type="molecule type" value="Genomic_DNA"/>
</dbReference>
<evidence type="ECO:0000313" key="14">
    <source>
        <dbReference type="Proteomes" id="UP000827986"/>
    </source>
</evidence>
<keyword evidence="10 12" id="KW-0472">Membrane</keyword>
<evidence type="ECO:0000256" key="4">
    <source>
        <dbReference type="ARBA" id="ARBA00022475"/>
    </source>
</evidence>
<feature type="transmembrane region" description="Helical" evidence="12">
    <location>
        <begin position="156"/>
        <end position="177"/>
    </location>
</feature>
<dbReference type="PANTHER" id="PTHR12625">
    <property type="entry name" value="LIPOCALIN-1 INTERACTING MEMBRANE RECEPTOR LIMR"/>
    <property type="match status" value="1"/>
</dbReference>
<proteinExistence type="inferred from homology"/>
<comment type="subcellular location">
    <subcellularLocation>
        <location evidence="2">Cell membrane</location>
        <topology evidence="2">Multi-pass membrane protein</topology>
    </subcellularLocation>
    <subcellularLocation>
        <location evidence="1">Endoplasmic reticulum membrane</location>
        <topology evidence="1">Multi-pass membrane protein</topology>
    </subcellularLocation>
</comment>
<dbReference type="InterPro" id="IPR006876">
    <property type="entry name" value="LMBR1-like_membr_prot"/>
</dbReference>
<protein>
    <recommendedName>
        <fullName evidence="15">Protein LMBR1L</fullName>
    </recommendedName>
</protein>
<keyword evidence="4" id="KW-1003">Cell membrane</keyword>
<evidence type="ECO:0008006" key="15">
    <source>
        <dbReference type="Google" id="ProtNLM"/>
    </source>
</evidence>
<sequence length="495" mass="54813">MEPAELDVLGLREQLFHERVRECLICTLLFASLYILCHFIITRFKKHADFTTVEDDEDAAVDRIALSMCTFTLAVSLGAVLLLPFSIVTNEVLLLFPHNYYIQWLNGSLIHGLWNLVFLFSNLSLVFLMPFAYFFTEAEGFAGSKKGILARVYETFVVLLLLTLLVLGMVWVASAIVDEDAGSRESLYDLWEYYLPYLYSCISLFGVLLLLLCTPVGLSRMFTVTGKLLVKPRLLEDLDEQLNCTRFEEAALSRKISAGPTSCWLSLSAALLREQFLAIQSRRLALELRRGASPWQRNLAYPLAMLCLLALTGISVLVVCFHTLELLLDDAAMPRGIQDAPLGQVSFSIFGSFGAALQVVLILYPWGVQPQPLRLIPARGLLSLGPLEQCQPAQCPPSLPLWVLCPHPSPCIGSLGPTDLPTPPPLPTPLFLPNPCTQLSHGLLSRGLLQLPPVHEAAPCEAGHPHDQDHWELRVLAGAQLRAARLLQDTGNHAV</sequence>
<evidence type="ECO:0000313" key="13">
    <source>
        <dbReference type="EMBL" id="KAH1176076.1"/>
    </source>
</evidence>
<feature type="transmembrane region" description="Helical" evidence="12">
    <location>
        <begin position="299"/>
        <end position="324"/>
    </location>
</feature>
<keyword evidence="6" id="KW-0879">Wnt signaling pathway</keyword>
<evidence type="ECO:0000256" key="11">
    <source>
        <dbReference type="ARBA" id="ARBA00023170"/>
    </source>
</evidence>
<evidence type="ECO:0000256" key="1">
    <source>
        <dbReference type="ARBA" id="ARBA00004477"/>
    </source>
</evidence>
<dbReference type="AlphaFoldDB" id="A0A9D3XAC4"/>
<evidence type="ECO:0000256" key="7">
    <source>
        <dbReference type="ARBA" id="ARBA00022692"/>
    </source>
</evidence>
<dbReference type="InterPro" id="IPR008075">
    <property type="entry name" value="LIMR"/>
</dbReference>
<keyword evidence="5" id="KW-0254">Endocytosis</keyword>
<organism evidence="13 14">
    <name type="scientific">Mauremys mutica</name>
    <name type="common">yellowpond turtle</name>
    <dbReference type="NCBI Taxonomy" id="74926"/>
    <lineage>
        <taxon>Eukaryota</taxon>
        <taxon>Metazoa</taxon>
        <taxon>Chordata</taxon>
        <taxon>Craniata</taxon>
        <taxon>Vertebrata</taxon>
        <taxon>Euteleostomi</taxon>
        <taxon>Archelosauria</taxon>
        <taxon>Testudinata</taxon>
        <taxon>Testudines</taxon>
        <taxon>Cryptodira</taxon>
        <taxon>Durocryptodira</taxon>
        <taxon>Testudinoidea</taxon>
        <taxon>Geoemydidae</taxon>
        <taxon>Geoemydinae</taxon>
        <taxon>Mauremys</taxon>
    </lineage>
</organism>
<dbReference type="Pfam" id="PF04791">
    <property type="entry name" value="LMBR1"/>
    <property type="match status" value="1"/>
</dbReference>
<dbReference type="PRINTS" id="PR01692">
    <property type="entry name" value="LIPOCALINIMR"/>
</dbReference>
<evidence type="ECO:0000256" key="8">
    <source>
        <dbReference type="ARBA" id="ARBA00022824"/>
    </source>
</evidence>
<comment type="caution">
    <text evidence="13">The sequence shown here is derived from an EMBL/GenBank/DDBJ whole genome shotgun (WGS) entry which is preliminary data.</text>
</comment>
<dbReference type="PANTHER" id="PTHR12625:SF2">
    <property type="entry name" value="PROTEIN LMBR1L"/>
    <property type="match status" value="1"/>
</dbReference>
<evidence type="ECO:0000256" key="12">
    <source>
        <dbReference type="SAM" id="Phobius"/>
    </source>
</evidence>
<evidence type="ECO:0000256" key="6">
    <source>
        <dbReference type="ARBA" id="ARBA00022687"/>
    </source>
</evidence>